<dbReference type="GO" id="GO:0102158">
    <property type="term" value="F:very-long-chain (3R)-3-hydroxyacyl-CoA dehydratase activity"/>
    <property type="evidence" value="ECO:0007669"/>
    <property type="project" value="UniProtKB-EC"/>
</dbReference>
<keyword evidence="5 14" id="KW-0444">Lipid biosynthesis</keyword>
<evidence type="ECO:0000313" key="16">
    <source>
        <dbReference type="Proteomes" id="UP000799770"/>
    </source>
</evidence>
<dbReference type="EMBL" id="ML977329">
    <property type="protein sequence ID" value="KAF2113054.1"/>
    <property type="molecule type" value="Genomic_DNA"/>
</dbReference>
<dbReference type="AlphaFoldDB" id="A0A6A5Z1X6"/>
<dbReference type="OrthoDB" id="46988at2759"/>
<keyword evidence="8 14" id="KW-1133">Transmembrane helix</keyword>
<feature type="transmembrane region" description="Helical" evidence="14">
    <location>
        <begin position="156"/>
        <end position="175"/>
    </location>
</feature>
<keyword evidence="14" id="KW-0256">Endoplasmic reticulum</keyword>
<evidence type="ECO:0000256" key="3">
    <source>
        <dbReference type="ARBA" id="ARBA00007811"/>
    </source>
</evidence>
<comment type="function">
    <text evidence="14">Catalyzes the third of the four reactions of the long-chain fatty acids elongation cycle. This endoplasmic reticulum-bound enzymatic process, allows the addition of two carbons to the chain of long- and very long-chain fatty acids/VLCFAs per cycle. This enzyme catalyzes the dehydration of the 3-hydroxyacyl-CoA intermediate into trans-2,3-enoyl-CoA, within each cycle of fatty acid elongation. Thereby, it participates to the production of VLCFAs of different chain lengths that are involved in multiple biological processes as precursors of membrane lipids and lipid mediators.</text>
</comment>
<evidence type="ECO:0000256" key="5">
    <source>
        <dbReference type="ARBA" id="ARBA00022516"/>
    </source>
</evidence>
<keyword evidence="6 14" id="KW-0812">Transmembrane</keyword>
<dbReference type="PANTHER" id="PTHR11035:SF3">
    <property type="entry name" value="VERY-LONG-CHAIN (3R)-3-HYDROXYACYL-COA DEHYDRATASE"/>
    <property type="match status" value="1"/>
</dbReference>
<feature type="transmembrane region" description="Helical" evidence="14">
    <location>
        <begin position="213"/>
        <end position="235"/>
    </location>
</feature>
<dbReference type="Proteomes" id="UP000799770">
    <property type="component" value="Unassembled WGS sequence"/>
</dbReference>
<reference evidence="15" key="1">
    <citation type="journal article" date="2020" name="Stud. Mycol.">
        <title>101 Dothideomycetes genomes: a test case for predicting lifestyles and emergence of pathogens.</title>
        <authorList>
            <person name="Haridas S."/>
            <person name="Albert R."/>
            <person name="Binder M."/>
            <person name="Bloem J."/>
            <person name="Labutti K."/>
            <person name="Salamov A."/>
            <person name="Andreopoulos B."/>
            <person name="Baker S."/>
            <person name="Barry K."/>
            <person name="Bills G."/>
            <person name="Bluhm B."/>
            <person name="Cannon C."/>
            <person name="Castanera R."/>
            <person name="Culley D."/>
            <person name="Daum C."/>
            <person name="Ezra D."/>
            <person name="Gonzalez J."/>
            <person name="Henrissat B."/>
            <person name="Kuo A."/>
            <person name="Liang C."/>
            <person name="Lipzen A."/>
            <person name="Lutzoni F."/>
            <person name="Magnuson J."/>
            <person name="Mondo S."/>
            <person name="Nolan M."/>
            <person name="Ohm R."/>
            <person name="Pangilinan J."/>
            <person name="Park H.-J."/>
            <person name="Ramirez L."/>
            <person name="Alfaro M."/>
            <person name="Sun H."/>
            <person name="Tritt A."/>
            <person name="Yoshinaga Y."/>
            <person name="Zwiers L.-H."/>
            <person name="Turgeon B."/>
            <person name="Goodwin S."/>
            <person name="Spatafora J."/>
            <person name="Crous P."/>
            <person name="Grigoriev I."/>
        </authorList>
    </citation>
    <scope>NUCLEOTIDE SEQUENCE</scope>
    <source>
        <strain evidence="15">CBS 627.86</strain>
    </source>
</reference>
<comment type="similarity">
    <text evidence="3 14">Belongs to the very long-chain fatty acids dehydratase HACD family.</text>
</comment>
<evidence type="ECO:0000256" key="9">
    <source>
        <dbReference type="ARBA" id="ARBA00023098"/>
    </source>
</evidence>
<comment type="catalytic activity">
    <reaction evidence="13 14">
        <text>a very-long-chain (3R)-3-hydroxyacyl-CoA = a very-long-chain (2E)-enoyl-CoA + H2O</text>
        <dbReference type="Rhea" id="RHEA:45812"/>
        <dbReference type="ChEBI" id="CHEBI:15377"/>
        <dbReference type="ChEBI" id="CHEBI:83728"/>
        <dbReference type="ChEBI" id="CHEBI:85440"/>
        <dbReference type="EC" id="4.2.1.134"/>
    </reaction>
</comment>
<dbReference type="InterPro" id="IPR007482">
    <property type="entry name" value="Tyr_Pase-like_PTPLA"/>
</dbReference>
<evidence type="ECO:0000313" key="15">
    <source>
        <dbReference type="EMBL" id="KAF2113054.1"/>
    </source>
</evidence>
<evidence type="ECO:0000256" key="6">
    <source>
        <dbReference type="ARBA" id="ARBA00022692"/>
    </source>
</evidence>
<dbReference type="Pfam" id="PF04387">
    <property type="entry name" value="PTPLA"/>
    <property type="match status" value="1"/>
</dbReference>
<evidence type="ECO:0000256" key="8">
    <source>
        <dbReference type="ARBA" id="ARBA00022989"/>
    </source>
</evidence>
<evidence type="ECO:0000256" key="4">
    <source>
        <dbReference type="ARBA" id="ARBA00013122"/>
    </source>
</evidence>
<evidence type="ECO:0000256" key="11">
    <source>
        <dbReference type="ARBA" id="ARBA00023160"/>
    </source>
</evidence>
<evidence type="ECO:0000256" key="10">
    <source>
        <dbReference type="ARBA" id="ARBA00023136"/>
    </source>
</evidence>
<keyword evidence="9 14" id="KW-0443">Lipid metabolism</keyword>
<keyword evidence="10 14" id="KW-0472">Membrane</keyword>
<dbReference type="PANTHER" id="PTHR11035">
    <property type="entry name" value="VERY-LONG-CHAIN (3R)-3-HYDROXYACYL-COA DEHYDRATASE"/>
    <property type="match status" value="1"/>
</dbReference>
<dbReference type="GO" id="GO:0042761">
    <property type="term" value="P:very long-chain fatty acid biosynthetic process"/>
    <property type="evidence" value="ECO:0007669"/>
    <property type="project" value="TreeGrafter"/>
</dbReference>
<sequence>MPPKIRSETAAPPKPSPALATKNSYLLLYNAVSAALWASVLYKVVSIVGQDVNSGNLGKGVGGLWSVFGFEGRKTWGGVYEESEEWVRLVQTGAVLEVVHSLTGVVRAPLLTTLMQVSSRLLLTWGIAHPFPETTKYNPAFSSMLLAWSITEVIRYSYFAFSLSGVGVPAFLTWLRYNTFLILYPLGVSSEIWLIVSTLHTPPAEKMHEYYPFFLYGILVSYVPGFYTLFTYMLAQRRRILGVGKKTQ</sequence>
<comment type="subcellular location">
    <subcellularLocation>
        <location evidence="14">Endoplasmic reticulum membrane</location>
        <topology evidence="14">Multi-pass membrane protein</topology>
    </subcellularLocation>
    <subcellularLocation>
        <location evidence="1">Membrane</location>
        <topology evidence="1">Multi-pass membrane protein</topology>
    </subcellularLocation>
</comment>
<dbReference type="GO" id="GO:0030148">
    <property type="term" value="P:sphingolipid biosynthetic process"/>
    <property type="evidence" value="ECO:0007669"/>
    <property type="project" value="TreeGrafter"/>
</dbReference>
<name>A0A6A5Z1X6_9PLEO</name>
<comment type="caution">
    <text evidence="14">Lacks conserved residue(s) required for the propagation of feature annotation.</text>
</comment>
<dbReference type="UniPathway" id="UPA00094"/>
<dbReference type="GO" id="GO:0005789">
    <property type="term" value="C:endoplasmic reticulum membrane"/>
    <property type="evidence" value="ECO:0007669"/>
    <property type="project" value="UniProtKB-SubCell"/>
</dbReference>
<protein>
    <recommendedName>
        <fullName evidence="4 14">Very-long-chain (3R)-3-hydroxyacyl-CoA dehydratase</fullName>
        <ecNumber evidence="4 14">4.2.1.134</ecNumber>
    </recommendedName>
</protein>
<accession>A0A6A5Z1X6</accession>
<evidence type="ECO:0000256" key="14">
    <source>
        <dbReference type="RuleBase" id="RU363109"/>
    </source>
</evidence>
<keyword evidence="11 14" id="KW-0275">Fatty acid biosynthesis</keyword>
<evidence type="ECO:0000256" key="13">
    <source>
        <dbReference type="ARBA" id="ARBA00036671"/>
    </source>
</evidence>
<keyword evidence="12 14" id="KW-0456">Lyase</keyword>
<evidence type="ECO:0000256" key="12">
    <source>
        <dbReference type="ARBA" id="ARBA00023239"/>
    </source>
</evidence>
<keyword evidence="16" id="KW-1185">Reference proteome</keyword>
<comment type="pathway">
    <text evidence="2 14">Lipid metabolism; fatty acid biosynthesis.</text>
</comment>
<proteinExistence type="inferred from homology"/>
<feature type="transmembrane region" description="Helical" evidence="14">
    <location>
        <begin position="182"/>
        <end position="201"/>
    </location>
</feature>
<evidence type="ECO:0000256" key="7">
    <source>
        <dbReference type="ARBA" id="ARBA00022832"/>
    </source>
</evidence>
<gene>
    <name evidence="15" type="ORF">BDV96DRAFT_549801</name>
</gene>
<dbReference type="EC" id="4.2.1.134" evidence="4 14"/>
<keyword evidence="7 14" id="KW-0276">Fatty acid metabolism</keyword>
<evidence type="ECO:0000256" key="2">
    <source>
        <dbReference type="ARBA" id="ARBA00005194"/>
    </source>
</evidence>
<organism evidence="15 16">
    <name type="scientific">Lophiotrema nucula</name>
    <dbReference type="NCBI Taxonomy" id="690887"/>
    <lineage>
        <taxon>Eukaryota</taxon>
        <taxon>Fungi</taxon>
        <taxon>Dikarya</taxon>
        <taxon>Ascomycota</taxon>
        <taxon>Pezizomycotina</taxon>
        <taxon>Dothideomycetes</taxon>
        <taxon>Pleosporomycetidae</taxon>
        <taxon>Pleosporales</taxon>
        <taxon>Lophiotremataceae</taxon>
        <taxon>Lophiotrema</taxon>
    </lineage>
</organism>
<dbReference type="GO" id="GO:0030497">
    <property type="term" value="P:fatty acid elongation"/>
    <property type="evidence" value="ECO:0007669"/>
    <property type="project" value="TreeGrafter"/>
</dbReference>
<evidence type="ECO:0000256" key="1">
    <source>
        <dbReference type="ARBA" id="ARBA00004141"/>
    </source>
</evidence>